<feature type="transmembrane region" description="Helical" evidence="7">
    <location>
        <begin position="27"/>
        <end position="44"/>
    </location>
</feature>
<feature type="transmembrane region" description="Helical" evidence="7">
    <location>
        <begin position="115"/>
        <end position="141"/>
    </location>
</feature>
<evidence type="ECO:0000256" key="7">
    <source>
        <dbReference type="SAM" id="Phobius"/>
    </source>
</evidence>
<keyword evidence="2" id="KW-0813">Transport</keyword>
<name>A0ABX0GVM6_9ACTN</name>
<feature type="transmembrane region" description="Helical" evidence="7">
    <location>
        <begin position="147"/>
        <end position="169"/>
    </location>
</feature>
<reference evidence="9 10" key="1">
    <citation type="submission" date="2020-03" db="EMBL/GenBank/DDBJ databases">
        <title>Two novel Motilibacter sp.</title>
        <authorList>
            <person name="Liu S."/>
        </authorList>
    </citation>
    <scope>NUCLEOTIDE SEQUENCE [LARGE SCALE GENOMIC DNA]</scope>
    <source>
        <strain evidence="9 10">E257</strain>
    </source>
</reference>
<dbReference type="InterPro" id="IPR020846">
    <property type="entry name" value="MFS_dom"/>
</dbReference>
<dbReference type="EMBL" id="JAANNP010000002">
    <property type="protein sequence ID" value="NHC13756.1"/>
    <property type="molecule type" value="Genomic_DNA"/>
</dbReference>
<evidence type="ECO:0000256" key="3">
    <source>
        <dbReference type="ARBA" id="ARBA00022475"/>
    </source>
</evidence>
<proteinExistence type="predicted"/>
<feature type="transmembrane region" description="Helical" evidence="7">
    <location>
        <begin position="316"/>
        <end position="335"/>
    </location>
</feature>
<protein>
    <submittedName>
        <fullName evidence="9">MFS transporter</fullName>
    </submittedName>
</protein>
<feature type="transmembrane region" description="Helical" evidence="7">
    <location>
        <begin position="423"/>
        <end position="443"/>
    </location>
</feature>
<evidence type="ECO:0000313" key="9">
    <source>
        <dbReference type="EMBL" id="NHC13756.1"/>
    </source>
</evidence>
<dbReference type="InterPro" id="IPR011701">
    <property type="entry name" value="MFS"/>
</dbReference>
<dbReference type="Pfam" id="PF07690">
    <property type="entry name" value="MFS_1"/>
    <property type="match status" value="1"/>
</dbReference>
<evidence type="ECO:0000256" key="6">
    <source>
        <dbReference type="ARBA" id="ARBA00023136"/>
    </source>
</evidence>
<dbReference type="InterPro" id="IPR004638">
    <property type="entry name" value="EmrB-like"/>
</dbReference>
<keyword evidence="4 7" id="KW-0812">Transmembrane</keyword>
<feature type="transmembrane region" description="Helical" evidence="7">
    <location>
        <begin position="212"/>
        <end position="228"/>
    </location>
</feature>
<feature type="transmembrane region" description="Helical" evidence="7">
    <location>
        <begin position="253"/>
        <end position="275"/>
    </location>
</feature>
<evidence type="ECO:0000313" key="10">
    <source>
        <dbReference type="Proteomes" id="UP000800981"/>
    </source>
</evidence>
<keyword evidence="10" id="KW-1185">Reference proteome</keyword>
<sequence>MTLLDVSIVNVALPSIEEGLDASESDLQWILSGYAVAFGLLLVPAGRLGDAKGRRLLLVVGIASFTAASVLCGLATNSAFLAIARLLQGAAAGLVIPQNAGVIQQMFRGKERGQAFGLLGAVIGLSTAIGPLAGGLLIQAFGEENGWRYVFLVNLPIGLVLLPFAWKLLPGRTRGKGDDSLDPVGVVLLGAAVVLVLLPLVEEREWETAAKWLLLPLAALVLAAFVLWERRYGRTGRSPVVDLALFRRRSYTLGNAIGTVYFAGFTGIFFVYTLFLQQGRGYSALEAGLAQIPFAIGSGIASGIGGRLVHRAGRRLVVVGLALVAVGLIACDVLVSEVEGGGIGWALALPLFVAGAGSGFVIAPNTSIALSEVPPAESGSASGVLQTGQRVGTALGIAVVGVAFFGALEGSRGQDWAGALEDGFRISTAFVVLALLLGLADLLSGRRRRTPDRAPASPR</sequence>
<dbReference type="PROSITE" id="PS50850">
    <property type="entry name" value="MFS"/>
    <property type="match status" value="1"/>
</dbReference>
<keyword evidence="5 7" id="KW-1133">Transmembrane helix</keyword>
<dbReference type="InterPro" id="IPR036259">
    <property type="entry name" value="MFS_trans_sf"/>
</dbReference>
<feature type="transmembrane region" description="Helical" evidence="7">
    <location>
        <begin position="287"/>
        <end position="309"/>
    </location>
</feature>
<feature type="domain" description="Major facilitator superfamily (MFS) profile" evidence="8">
    <location>
        <begin position="1"/>
        <end position="446"/>
    </location>
</feature>
<dbReference type="PANTHER" id="PTHR42718">
    <property type="entry name" value="MAJOR FACILITATOR SUPERFAMILY MULTIDRUG TRANSPORTER MFSC"/>
    <property type="match status" value="1"/>
</dbReference>
<feature type="transmembrane region" description="Helical" evidence="7">
    <location>
        <begin position="347"/>
        <end position="370"/>
    </location>
</feature>
<evidence type="ECO:0000256" key="2">
    <source>
        <dbReference type="ARBA" id="ARBA00022448"/>
    </source>
</evidence>
<feature type="transmembrane region" description="Helical" evidence="7">
    <location>
        <begin position="391"/>
        <end position="408"/>
    </location>
</feature>
<keyword evidence="6 7" id="KW-0472">Membrane</keyword>
<comment type="subcellular location">
    <subcellularLocation>
        <location evidence="1">Cell membrane</location>
        <topology evidence="1">Multi-pass membrane protein</topology>
    </subcellularLocation>
</comment>
<dbReference type="SUPFAM" id="SSF103473">
    <property type="entry name" value="MFS general substrate transporter"/>
    <property type="match status" value="1"/>
</dbReference>
<evidence type="ECO:0000259" key="8">
    <source>
        <dbReference type="PROSITE" id="PS50850"/>
    </source>
</evidence>
<evidence type="ECO:0000256" key="4">
    <source>
        <dbReference type="ARBA" id="ARBA00022692"/>
    </source>
</evidence>
<keyword evidence="3" id="KW-1003">Cell membrane</keyword>
<dbReference type="NCBIfam" id="TIGR00711">
    <property type="entry name" value="efflux_EmrB"/>
    <property type="match status" value="1"/>
</dbReference>
<accession>A0ABX0GVM6</accession>
<evidence type="ECO:0000256" key="5">
    <source>
        <dbReference type="ARBA" id="ARBA00022989"/>
    </source>
</evidence>
<dbReference type="Gene3D" id="1.20.1250.20">
    <property type="entry name" value="MFS general substrate transporter like domains"/>
    <property type="match status" value="1"/>
</dbReference>
<dbReference type="Gene3D" id="1.20.1720.10">
    <property type="entry name" value="Multidrug resistance protein D"/>
    <property type="match status" value="1"/>
</dbReference>
<organism evidence="9 10">
    <name type="scientific">Motilibacter deserti</name>
    <dbReference type="NCBI Taxonomy" id="2714956"/>
    <lineage>
        <taxon>Bacteria</taxon>
        <taxon>Bacillati</taxon>
        <taxon>Actinomycetota</taxon>
        <taxon>Actinomycetes</taxon>
        <taxon>Motilibacterales</taxon>
        <taxon>Motilibacteraceae</taxon>
        <taxon>Motilibacter</taxon>
    </lineage>
</organism>
<dbReference type="Proteomes" id="UP000800981">
    <property type="component" value="Unassembled WGS sequence"/>
</dbReference>
<feature type="transmembrane region" description="Helical" evidence="7">
    <location>
        <begin position="181"/>
        <end position="200"/>
    </location>
</feature>
<comment type="caution">
    <text evidence="9">The sequence shown here is derived from an EMBL/GenBank/DDBJ whole genome shotgun (WGS) entry which is preliminary data.</text>
</comment>
<dbReference type="PRINTS" id="PR01036">
    <property type="entry name" value="TCRTETB"/>
</dbReference>
<feature type="transmembrane region" description="Helical" evidence="7">
    <location>
        <begin position="56"/>
        <end position="76"/>
    </location>
</feature>
<dbReference type="PANTHER" id="PTHR42718:SF39">
    <property type="entry name" value="ACTINORHODIN TRANSPORTER-RELATED"/>
    <property type="match status" value="1"/>
</dbReference>
<evidence type="ECO:0000256" key="1">
    <source>
        <dbReference type="ARBA" id="ARBA00004651"/>
    </source>
</evidence>
<gene>
    <name evidence="9" type="ORF">G9H71_08175</name>
</gene>
<dbReference type="CDD" id="cd17321">
    <property type="entry name" value="MFS_MMR_MDR_like"/>
    <property type="match status" value="1"/>
</dbReference>
<feature type="transmembrane region" description="Helical" evidence="7">
    <location>
        <begin position="82"/>
        <end position="103"/>
    </location>
</feature>